<feature type="transmembrane region" description="Helical" evidence="16">
    <location>
        <begin position="300"/>
        <end position="320"/>
    </location>
</feature>
<protein>
    <submittedName>
        <fullName evidence="19">CFEM domain-containing protein</fullName>
    </submittedName>
</protein>
<dbReference type="EMBL" id="AZHC01000017">
    <property type="protein sequence ID" value="OAA40944.1"/>
    <property type="molecule type" value="Genomic_DNA"/>
</dbReference>
<evidence type="ECO:0000256" key="12">
    <source>
        <dbReference type="ARBA" id="ARBA00023288"/>
    </source>
</evidence>
<dbReference type="Pfam" id="PF20684">
    <property type="entry name" value="Fung_rhodopsin"/>
    <property type="match status" value="1"/>
</dbReference>
<dbReference type="SMART" id="SM00747">
    <property type="entry name" value="CFEM"/>
    <property type="match status" value="1"/>
</dbReference>
<feature type="disulfide bond" evidence="14">
    <location>
        <begin position="63"/>
        <end position="96"/>
    </location>
</feature>
<dbReference type="InterPro" id="IPR049326">
    <property type="entry name" value="Rhodopsin_dom_fungi"/>
</dbReference>
<dbReference type="InterPro" id="IPR008427">
    <property type="entry name" value="Extracellular_membr_CFEM_dom"/>
</dbReference>
<dbReference type="PANTHER" id="PTHR33048:SF143">
    <property type="entry name" value="EXTRACELLULAR MEMBRANE PROTEIN CFEM DOMAIN-CONTAINING PROTEIN-RELATED"/>
    <property type="match status" value="1"/>
</dbReference>
<feature type="disulfide bond" evidence="14">
    <location>
        <begin position="40"/>
        <end position="80"/>
    </location>
</feature>
<sequence length="461" mass="50777">MRFSGELALLLATAISTVASQSSSPSSSSLTSVIAKLPKCAVGCFGDALKQTKCDLTDAKCICADQVVLSTSTACVLKSCTVKESLTVKKLTTEGCDAPVRDKNGIYIRVSDILGIISGLFIIQRFAFKLVAKQDFGLDDWFALATIISGAPSTIINTYGVGANGIGRDAWTLRFDQLYNFGKFFFIEEVLYFLQIALVKLSLLFFFLRIFPAPTVRRLLWGTIAFTALYATIFIFVGIFSCSPVSYFWTRWDQEHTGKCMDIDAIVWSNAGIGIAIDLWMLAIPLWQLKGLKMHWKKKVSVSAMFLLGTFVTVVSILRLRSIVKFGANSTNPTWDFFEVSLWSCIEINVGIWCACLPSFRLLVVRLFPALGGSTARSYAAYAHSHSQTAEKNSRIRSYGPSATATFSMHEQPTRPNLDGNQIAYQKSYAVEVSDMDEATLMSLGDQESGARRLSSSRGSE</sequence>
<gene>
    <name evidence="19" type="ORF">NOR_05526</name>
</gene>
<evidence type="ECO:0000256" key="8">
    <source>
        <dbReference type="ARBA" id="ARBA00022729"/>
    </source>
</evidence>
<evidence type="ECO:0000256" key="15">
    <source>
        <dbReference type="SAM" id="MobiDB-lite"/>
    </source>
</evidence>
<feature type="region of interest" description="Disordered" evidence="15">
    <location>
        <begin position="442"/>
        <end position="461"/>
    </location>
</feature>
<keyword evidence="8 17" id="KW-0732">Signal</keyword>
<evidence type="ECO:0000256" key="10">
    <source>
        <dbReference type="ARBA" id="ARBA00023136"/>
    </source>
</evidence>
<feature type="transmembrane region" description="Helical" evidence="16">
    <location>
        <begin position="220"/>
        <end position="247"/>
    </location>
</feature>
<feature type="chain" id="PRO_5007884599" evidence="17">
    <location>
        <begin position="21"/>
        <end position="461"/>
    </location>
</feature>
<evidence type="ECO:0000256" key="5">
    <source>
        <dbReference type="ARBA" id="ARBA00022525"/>
    </source>
</evidence>
<feature type="transmembrane region" description="Helical" evidence="16">
    <location>
        <begin position="190"/>
        <end position="208"/>
    </location>
</feature>
<feature type="domain" description="CFEM" evidence="18">
    <location>
        <begin position="10"/>
        <end position="121"/>
    </location>
</feature>
<evidence type="ECO:0000256" key="4">
    <source>
        <dbReference type="ARBA" id="ARBA00010031"/>
    </source>
</evidence>
<name>A0A167C9W7_METRR</name>
<dbReference type="InterPro" id="IPR052337">
    <property type="entry name" value="SAT4-like"/>
</dbReference>
<dbReference type="AlphaFoldDB" id="A0A167C9W7"/>
<evidence type="ECO:0000256" key="11">
    <source>
        <dbReference type="ARBA" id="ARBA00023157"/>
    </source>
</evidence>
<dbReference type="OMA" id="DINAITW"/>
<evidence type="ECO:0000256" key="1">
    <source>
        <dbReference type="ARBA" id="ARBA00004141"/>
    </source>
</evidence>
<proteinExistence type="inferred from homology"/>
<evidence type="ECO:0000313" key="20">
    <source>
        <dbReference type="Proteomes" id="UP000243498"/>
    </source>
</evidence>
<dbReference type="Proteomes" id="UP000243498">
    <property type="component" value="Unassembled WGS sequence"/>
</dbReference>
<dbReference type="PANTHER" id="PTHR33048">
    <property type="entry name" value="PTH11-LIKE INTEGRAL MEMBRANE PROTEIN (AFU_ORTHOLOGUE AFUA_5G11245)"/>
    <property type="match status" value="1"/>
</dbReference>
<feature type="binding site" description="axial binding residue" evidence="14">
    <location>
        <position position="58"/>
    </location>
    <ligand>
        <name>heme</name>
        <dbReference type="ChEBI" id="CHEBI:30413"/>
    </ligand>
    <ligandPart>
        <name>Fe</name>
        <dbReference type="ChEBI" id="CHEBI:18248"/>
    </ligandPart>
</feature>
<evidence type="ECO:0000313" key="19">
    <source>
        <dbReference type="EMBL" id="OAA40944.1"/>
    </source>
</evidence>
<keyword evidence="9 16" id="KW-1133">Transmembrane helix</keyword>
<feature type="compositionally biased region" description="Low complexity" evidence="15">
    <location>
        <begin position="452"/>
        <end position="461"/>
    </location>
</feature>
<keyword evidence="6" id="KW-0325">Glycoprotein</keyword>
<dbReference type="STRING" id="1081105.A0A167C9W7"/>
<keyword evidence="20" id="KW-1185">Reference proteome</keyword>
<keyword evidence="7 16" id="KW-0812">Transmembrane</keyword>
<evidence type="ECO:0000256" key="14">
    <source>
        <dbReference type="PROSITE-ProRule" id="PRU01356"/>
    </source>
</evidence>
<evidence type="ECO:0000259" key="18">
    <source>
        <dbReference type="PROSITE" id="PS52012"/>
    </source>
</evidence>
<feature type="transmembrane region" description="Helical" evidence="16">
    <location>
        <begin position="267"/>
        <end position="288"/>
    </location>
</feature>
<dbReference type="GO" id="GO:0046872">
    <property type="term" value="F:metal ion binding"/>
    <property type="evidence" value="ECO:0007669"/>
    <property type="project" value="UniProtKB-UniRule"/>
</dbReference>
<comment type="caution">
    <text evidence="19">The sequence shown here is derived from an EMBL/GenBank/DDBJ whole genome shotgun (WGS) entry which is preliminary data.</text>
</comment>
<dbReference type="OrthoDB" id="2496787at2759"/>
<feature type="disulfide bond" evidence="14">
    <location>
        <begin position="44"/>
        <end position="75"/>
    </location>
</feature>
<evidence type="ECO:0000256" key="9">
    <source>
        <dbReference type="ARBA" id="ARBA00022989"/>
    </source>
</evidence>
<evidence type="ECO:0000256" key="17">
    <source>
        <dbReference type="SAM" id="SignalP"/>
    </source>
</evidence>
<evidence type="ECO:0000256" key="16">
    <source>
        <dbReference type="SAM" id="Phobius"/>
    </source>
</evidence>
<dbReference type="GO" id="GO:0098552">
    <property type="term" value="C:side of membrane"/>
    <property type="evidence" value="ECO:0007669"/>
    <property type="project" value="UniProtKB-KW"/>
</dbReference>
<feature type="disulfide bond" evidence="14">
    <location>
        <begin position="54"/>
        <end position="61"/>
    </location>
</feature>
<evidence type="ECO:0000256" key="7">
    <source>
        <dbReference type="ARBA" id="ARBA00022692"/>
    </source>
</evidence>
<keyword evidence="11 14" id="KW-1015">Disulfide bond</keyword>
<comment type="similarity">
    <text evidence="4">Belongs to the RBT5 family.</text>
</comment>
<feature type="signal peptide" evidence="17">
    <location>
        <begin position="1"/>
        <end position="20"/>
    </location>
</feature>
<evidence type="ECO:0000256" key="6">
    <source>
        <dbReference type="ARBA" id="ARBA00022622"/>
    </source>
</evidence>
<keyword evidence="14" id="KW-0349">Heme</keyword>
<keyword evidence="5" id="KW-0964">Secreted</keyword>
<accession>A0A167C9W7</accession>
<reference evidence="19 20" key="1">
    <citation type="journal article" date="2016" name="Genome Biol. Evol.">
        <title>Divergent and convergent evolution of fungal pathogenicity.</title>
        <authorList>
            <person name="Shang Y."/>
            <person name="Xiao G."/>
            <person name="Zheng P."/>
            <person name="Cen K."/>
            <person name="Zhan S."/>
            <person name="Wang C."/>
        </authorList>
    </citation>
    <scope>NUCLEOTIDE SEQUENCE [LARGE SCALE GENOMIC DNA]</scope>
    <source>
        <strain evidence="19 20">RCEF 4871</strain>
    </source>
</reference>
<organism evidence="19 20">
    <name type="scientific">Metarhizium rileyi (strain RCEF 4871)</name>
    <name type="common">Nomuraea rileyi</name>
    <dbReference type="NCBI Taxonomy" id="1649241"/>
    <lineage>
        <taxon>Eukaryota</taxon>
        <taxon>Fungi</taxon>
        <taxon>Dikarya</taxon>
        <taxon>Ascomycota</taxon>
        <taxon>Pezizomycotina</taxon>
        <taxon>Sordariomycetes</taxon>
        <taxon>Hypocreomycetidae</taxon>
        <taxon>Hypocreales</taxon>
        <taxon>Clavicipitaceae</taxon>
        <taxon>Metarhizium</taxon>
    </lineage>
</organism>
<comment type="similarity">
    <text evidence="13">Belongs to the SAT4 family.</text>
</comment>
<dbReference type="Pfam" id="PF05730">
    <property type="entry name" value="CFEM"/>
    <property type="match status" value="1"/>
</dbReference>
<dbReference type="GO" id="GO:0005576">
    <property type="term" value="C:extracellular region"/>
    <property type="evidence" value="ECO:0007669"/>
    <property type="project" value="UniProtKB-SubCell"/>
</dbReference>
<evidence type="ECO:0000256" key="2">
    <source>
        <dbReference type="ARBA" id="ARBA00004589"/>
    </source>
</evidence>
<keyword evidence="14" id="KW-0408">Iron</keyword>
<evidence type="ECO:0000256" key="13">
    <source>
        <dbReference type="ARBA" id="ARBA00038359"/>
    </source>
</evidence>
<comment type="subcellular location">
    <subcellularLocation>
        <location evidence="2">Membrane</location>
        <topology evidence="2">Lipid-anchor</topology>
        <topology evidence="2">GPI-anchor</topology>
    </subcellularLocation>
    <subcellularLocation>
        <location evidence="1">Membrane</location>
        <topology evidence="1">Multi-pass membrane protein</topology>
    </subcellularLocation>
    <subcellularLocation>
        <location evidence="3">Secreted</location>
    </subcellularLocation>
</comment>
<keyword evidence="6" id="KW-0336">GPI-anchor</keyword>
<dbReference type="PROSITE" id="PS52012">
    <property type="entry name" value="CFEM"/>
    <property type="match status" value="1"/>
</dbReference>
<keyword evidence="10 16" id="KW-0472">Membrane</keyword>
<keyword evidence="12" id="KW-0449">Lipoprotein</keyword>
<evidence type="ECO:0000256" key="3">
    <source>
        <dbReference type="ARBA" id="ARBA00004613"/>
    </source>
</evidence>
<keyword evidence="14" id="KW-0479">Metal-binding</keyword>